<protein>
    <submittedName>
        <fullName evidence="1">Uncharacterized protein</fullName>
    </submittedName>
</protein>
<organism evidence="1 2">
    <name type="scientific">Trifolium pratense</name>
    <name type="common">Red clover</name>
    <dbReference type="NCBI Taxonomy" id="57577"/>
    <lineage>
        <taxon>Eukaryota</taxon>
        <taxon>Viridiplantae</taxon>
        <taxon>Streptophyta</taxon>
        <taxon>Embryophyta</taxon>
        <taxon>Tracheophyta</taxon>
        <taxon>Spermatophyta</taxon>
        <taxon>Magnoliopsida</taxon>
        <taxon>eudicotyledons</taxon>
        <taxon>Gunneridae</taxon>
        <taxon>Pentapetalae</taxon>
        <taxon>rosids</taxon>
        <taxon>fabids</taxon>
        <taxon>Fabales</taxon>
        <taxon>Fabaceae</taxon>
        <taxon>Papilionoideae</taxon>
        <taxon>50 kb inversion clade</taxon>
        <taxon>NPAAA clade</taxon>
        <taxon>Hologalegina</taxon>
        <taxon>IRL clade</taxon>
        <taxon>Trifolieae</taxon>
        <taxon>Trifolium</taxon>
    </lineage>
</organism>
<keyword evidence="2" id="KW-1185">Reference proteome</keyword>
<accession>A0ACB0KPQ4</accession>
<sequence length="52" mass="6157">MFTQFSQNRPTLGERATLRSTINEKLDYKDSIQEFQEFRVFLNSTLFPNLSP</sequence>
<gene>
    <name evidence="1" type="ORF">MILVUS5_LOCUS25414</name>
</gene>
<evidence type="ECO:0000313" key="1">
    <source>
        <dbReference type="EMBL" id="CAJ2659182.1"/>
    </source>
</evidence>
<proteinExistence type="predicted"/>
<comment type="caution">
    <text evidence="1">The sequence shown here is derived from an EMBL/GenBank/DDBJ whole genome shotgun (WGS) entry which is preliminary data.</text>
</comment>
<evidence type="ECO:0000313" key="2">
    <source>
        <dbReference type="Proteomes" id="UP001177021"/>
    </source>
</evidence>
<dbReference type="Proteomes" id="UP001177021">
    <property type="component" value="Unassembled WGS sequence"/>
</dbReference>
<reference evidence="1" key="1">
    <citation type="submission" date="2023-10" db="EMBL/GenBank/DDBJ databases">
        <authorList>
            <person name="Rodriguez Cubillos JULIANA M."/>
            <person name="De Vega J."/>
        </authorList>
    </citation>
    <scope>NUCLEOTIDE SEQUENCE</scope>
</reference>
<dbReference type="EMBL" id="CASHSV030000311">
    <property type="protein sequence ID" value="CAJ2659182.1"/>
    <property type="molecule type" value="Genomic_DNA"/>
</dbReference>
<name>A0ACB0KPQ4_TRIPR</name>